<evidence type="ECO:0000259" key="2">
    <source>
        <dbReference type="PROSITE" id="PS50181"/>
    </source>
</evidence>
<evidence type="ECO:0000256" key="1">
    <source>
        <dbReference type="ARBA" id="ARBA00022737"/>
    </source>
</evidence>
<dbReference type="Gene3D" id="2.20.110.10">
    <property type="entry name" value="Histone H3 K4-specific methyltransferase SET7/9 N-terminal domain"/>
    <property type="match status" value="1"/>
</dbReference>
<dbReference type="SMART" id="SM00698">
    <property type="entry name" value="MORN"/>
    <property type="match status" value="3"/>
</dbReference>
<evidence type="ECO:0000313" key="4">
    <source>
        <dbReference type="Proteomes" id="UP000202511"/>
    </source>
</evidence>
<dbReference type="KEGG" id="vg:23462503"/>
<keyword evidence="1" id="KW-0677">Repeat</keyword>
<dbReference type="SUPFAM" id="SSF81383">
    <property type="entry name" value="F-box domain"/>
    <property type="match status" value="1"/>
</dbReference>
<accession>A0A0B5J9M9</accession>
<dbReference type="InterPro" id="IPR003409">
    <property type="entry name" value="MORN"/>
</dbReference>
<dbReference type="Proteomes" id="UP000202511">
    <property type="component" value="Segment"/>
</dbReference>
<dbReference type="Gene3D" id="1.20.1280.50">
    <property type="match status" value="1"/>
</dbReference>
<dbReference type="PANTHER" id="PTHR23084">
    <property type="entry name" value="PHOSPHATIDYLINOSITOL-4-PHOSPHATE 5-KINASE RELATED"/>
    <property type="match status" value="1"/>
</dbReference>
<dbReference type="Pfam" id="PF02493">
    <property type="entry name" value="MORN"/>
    <property type="match status" value="3"/>
</dbReference>
<dbReference type="EMBL" id="KP136319">
    <property type="protein sequence ID" value="AJF97586.1"/>
    <property type="molecule type" value="Genomic_DNA"/>
</dbReference>
<organism evidence="3 4">
    <name type="scientific">Pandoravirus inopinatum</name>
    <dbReference type="NCBI Taxonomy" id="1605721"/>
    <lineage>
        <taxon>Viruses</taxon>
        <taxon>Pandoravirus</taxon>
    </lineage>
</organism>
<dbReference type="SUPFAM" id="SSF82185">
    <property type="entry name" value="Histone H3 K4-specific methyltransferase SET7/9 N-terminal domain"/>
    <property type="match status" value="1"/>
</dbReference>
<dbReference type="GeneID" id="23462503"/>
<protein>
    <submittedName>
        <fullName evidence="3">Morn repeat protein</fullName>
    </submittedName>
</protein>
<dbReference type="InterPro" id="IPR036047">
    <property type="entry name" value="F-box-like_dom_sf"/>
</dbReference>
<dbReference type="InterPro" id="IPR001810">
    <property type="entry name" value="F-box_dom"/>
</dbReference>
<dbReference type="PROSITE" id="PS50181">
    <property type="entry name" value="FBOX"/>
    <property type="match status" value="1"/>
</dbReference>
<dbReference type="Pfam" id="PF12937">
    <property type="entry name" value="F-box-like"/>
    <property type="match status" value="1"/>
</dbReference>
<feature type="domain" description="F-box" evidence="2">
    <location>
        <begin position="11"/>
        <end position="57"/>
    </location>
</feature>
<sequence>MEAPQERDLIVDGVVDCPDELWVHILGYLDARTLVSAGAVCTHLARLARDNALWLGRIARDFGDDPHAALLREDSFFARDMYACRWLLSRESKGALPSHTGDTRGRVALQKTLHAMCTVTLCGRFDDENRLQGYGERHVIATAEGLDEPGRAAYRGMFCDGAYHGRGVFEIDRNRFYDHLKGRSACPHPIEFECPGLHTLPGTAHWAGYRLARFSGDWVNGLPHGVGTATYDHKSDPLCATYVGQWRRGDWHGHGRFSSDDVTYCGPNFVAGRPHGDVTLRCAGPLDYLFQGRLRERAPQSGCFTFADGSRLVVHSFVWGRIKATLWTSDTVAYDGEWDEYGNGEAIDPADGRRIRFHDLTRQCTANKIDGAGRLWHGCTNECHSTEILGSLHEQEAYKRQPCGFQKVRYPNGDVLCGRWRYGLDWVTSFAVSRTCSDARFAGVVFRGFVWTHRTVHTPRDEPDEWIFWPHQRSHPQRDLFVAYVRSNLGPWSPAALQAYDDVL</sequence>
<reference evidence="3 4" key="1">
    <citation type="journal article" date="2015" name="Parasitol. Res.">
        <title>Viruses in close associations with free-living amoebae.</title>
        <authorList>
            <person name="Scheid P."/>
        </authorList>
    </citation>
    <scope>NUCLEOTIDE SEQUENCE [LARGE SCALE GENOMIC DNA]</scope>
    <source>
        <strain evidence="3">KlaHel</strain>
    </source>
</reference>
<proteinExistence type="predicted"/>
<dbReference type="RefSeq" id="YP_009119821.1">
    <property type="nucleotide sequence ID" value="NC_026440.1"/>
</dbReference>
<name>A0A0B5J9M9_9VIRU</name>
<dbReference type="PANTHER" id="PTHR23084:SF263">
    <property type="entry name" value="MORN REPEAT-CONTAINING PROTEIN 1"/>
    <property type="match status" value="1"/>
</dbReference>
<evidence type="ECO:0000313" key="3">
    <source>
        <dbReference type="EMBL" id="AJF97586.1"/>
    </source>
</evidence>